<sequence>FLEAVGARAPSPTPIEAVEELTRENAIPELDSPDEPPQANNDTAPVRQDQIEQATFDGDPGTSTSTFAPIPEPPPPPTVLTGDTARPDTPEPEFDETLLSPALRTRRRFRWPVAIALITILVTIGVAVVWLPRAADQEALAIRQSNYDATLAVRSYLPPAQGALDAVTNPQSTNEQVDGAIPTISQLSSHASTLSEAAAIPLPTLLPFVPSNSLDALVPLQERSKILASETAEIARRLGHGYVYRTSIPQLLTTGDLAAEASTQEINIVAVDLASSLADDASVLGDLPSDPAFSGVAEAAGSAVERYARWQDEYLAALASGDTETATVLIDEIDALRADLASITTAALVAFRTEIDSRILSLAGLLDEHLNDLVR</sequence>
<protein>
    <submittedName>
        <fullName evidence="3">Uncharacterized protein</fullName>
    </submittedName>
</protein>
<evidence type="ECO:0000256" key="1">
    <source>
        <dbReference type="SAM" id="MobiDB-lite"/>
    </source>
</evidence>
<feature type="non-terminal residue" evidence="3">
    <location>
        <position position="1"/>
    </location>
</feature>
<keyword evidence="2" id="KW-1133">Transmembrane helix</keyword>
<feature type="transmembrane region" description="Helical" evidence="2">
    <location>
        <begin position="111"/>
        <end position="131"/>
    </location>
</feature>
<organism evidence="3">
    <name type="scientific">hydrothermal vent metagenome</name>
    <dbReference type="NCBI Taxonomy" id="652676"/>
    <lineage>
        <taxon>unclassified sequences</taxon>
        <taxon>metagenomes</taxon>
        <taxon>ecological metagenomes</taxon>
    </lineage>
</organism>
<proteinExistence type="predicted"/>
<keyword evidence="2" id="KW-0812">Transmembrane</keyword>
<dbReference type="EMBL" id="UOEI01000043">
    <property type="protein sequence ID" value="VAV90570.1"/>
    <property type="molecule type" value="Genomic_DNA"/>
</dbReference>
<feature type="region of interest" description="Disordered" evidence="1">
    <location>
        <begin position="22"/>
        <end position="94"/>
    </location>
</feature>
<name>A0A3B0RBU4_9ZZZZ</name>
<accession>A0A3B0RBU4</accession>
<evidence type="ECO:0000256" key="2">
    <source>
        <dbReference type="SAM" id="Phobius"/>
    </source>
</evidence>
<keyword evidence="2" id="KW-0472">Membrane</keyword>
<evidence type="ECO:0000313" key="3">
    <source>
        <dbReference type="EMBL" id="VAV90570.1"/>
    </source>
</evidence>
<reference evidence="3" key="1">
    <citation type="submission" date="2018-06" db="EMBL/GenBank/DDBJ databases">
        <authorList>
            <person name="Zhirakovskaya E."/>
        </authorList>
    </citation>
    <scope>NUCLEOTIDE SEQUENCE</scope>
</reference>
<dbReference type="AlphaFoldDB" id="A0A3B0RBU4"/>
<gene>
    <name evidence="3" type="ORF">MNBD_ACTINO01-2557</name>
</gene>